<evidence type="ECO:0000313" key="2">
    <source>
        <dbReference type="Proteomes" id="UP000033699"/>
    </source>
</evidence>
<proteinExistence type="predicted"/>
<protein>
    <submittedName>
        <fullName evidence="1">Uncharacterized protein</fullName>
    </submittedName>
</protein>
<reference evidence="1 2" key="1">
    <citation type="submission" date="2015-02" db="EMBL/GenBank/DDBJ databases">
        <authorList>
            <person name="Ju K.-S."/>
            <person name="Doroghazi J.R."/>
            <person name="Metcalf W."/>
        </authorList>
    </citation>
    <scope>NUCLEOTIDE SEQUENCE [LARGE SCALE GENOMIC DNA]</scope>
    <source>
        <strain evidence="1 2">ATCC 31215</strain>
    </source>
</reference>
<keyword evidence="2" id="KW-1185">Reference proteome</keyword>
<dbReference type="AlphaFoldDB" id="A0A0F2TKH8"/>
<sequence>MIWPKGGDEVLFDVGAVAGHRGGLEVQFLLVQPVPQVLGGALPWVGDDAQGQALVEAAQCGAGVEFVGEASAADGVTVAVDGRGVDGEGPGAVAGVDREAGTGGAELAAVVVAAAAAPVDAASVVAGVR</sequence>
<organism evidence="1 2">
    <name type="scientific">Streptomyces rubellomurinus (strain ATCC 31215)</name>
    <dbReference type="NCBI Taxonomy" id="359131"/>
    <lineage>
        <taxon>Bacteria</taxon>
        <taxon>Bacillati</taxon>
        <taxon>Actinomycetota</taxon>
        <taxon>Actinomycetes</taxon>
        <taxon>Kitasatosporales</taxon>
        <taxon>Streptomycetaceae</taxon>
        <taxon>Streptomyces</taxon>
    </lineage>
</organism>
<gene>
    <name evidence="1" type="ORF">VM95_10245</name>
</gene>
<evidence type="ECO:0000313" key="1">
    <source>
        <dbReference type="EMBL" id="KJS62227.1"/>
    </source>
</evidence>
<accession>A0A0F2TKH8</accession>
<dbReference type="Proteomes" id="UP000033699">
    <property type="component" value="Unassembled WGS sequence"/>
</dbReference>
<name>A0A0F2TKH8_STRR3</name>
<dbReference type="EMBL" id="JZKH01000015">
    <property type="protein sequence ID" value="KJS62227.1"/>
    <property type="molecule type" value="Genomic_DNA"/>
</dbReference>
<comment type="caution">
    <text evidence="1">The sequence shown here is derived from an EMBL/GenBank/DDBJ whole genome shotgun (WGS) entry which is preliminary data.</text>
</comment>